<sequence length="42" mass="4909">MACSVQVKKSNYDCVIVVSLILRPINLPRLWYFHRLVTITMS</sequence>
<accession>A0A0A9RUW4</accession>
<evidence type="ECO:0000313" key="1">
    <source>
        <dbReference type="EMBL" id="JAD56228.1"/>
    </source>
</evidence>
<reference evidence="1" key="1">
    <citation type="submission" date="2014-09" db="EMBL/GenBank/DDBJ databases">
        <authorList>
            <person name="Magalhaes I.L.F."/>
            <person name="Oliveira U."/>
            <person name="Santos F.R."/>
            <person name="Vidigal T.H.D.A."/>
            <person name="Brescovit A.D."/>
            <person name="Santos A.J."/>
        </authorList>
    </citation>
    <scope>NUCLEOTIDE SEQUENCE</scope>
    <source>
        <tissue evidence="1">Shoot tissue taken approximately 20 cm above the soil surface</tissue>
    </source>
</reference>
<protein>
    <submittedName>
        <fullName evidence="1">Uncharacterized protein</fullName>
    </submittedName>
</protein>
<organism evidence="1">
    <name type="scientific">Arundo donax</name>
    <name type="common">Giant reed</name>
    <name type="synonym">Donax arundinaceus</name>
    <dbReference type="NCBI Taxonomy" id="35708"/>
    <lineage>
        <taxon>Eukaryota</taxon>
        <taxon>Viridiplantae</taxon>
        <taxon>Streptophyta</taxon>
        <taxon>Embryophyta</taxon>
        <taxon>Tracheophyta</taxon>
        <taxon>Spermatophyta</taxon>
        <taxon>Magnoliopsida</taxon>
        <taxon>Liliopsida</taxon>
        <taxon>Poales</taxon>
        <taxon>Poaceae</taxon>
        <taxon>PACMAD clade</taxon>
        <taxon>Arundinoideae</taxon>
        <taxon>Arundineae</taxon>
        <taxon>Arundo</taxon>
    </lineage>
</organism>
<name>A0A0A9RUW4_ARUDO</name>
<dbReference type="EMBL" id="GBRH01241667">
    <property type="protein sequence ID" value="JAD56228.1"/>
    <property type="molecule type" value="Transcribed_RNA"/>
</dbReference>
<dbReference type="AlphaFoldDB" id="A0A0A9RUW4"/>
<proteinExistence type="predicted"/>
<reference evidence="1" key="2">
    <citation type="journal article" date="2015" name="Data Brief">
        <title>Shoot transcriptome of the giant reed, Arundo donax.</title>
        <authorList>
            <person name="Barrero R.A."/>
            <person name="Guerrero F.D."/>
            <person name="Moolhuijzen P."/>
            <person name="Goolsby J.A."/>
            <person name="Tidwell J."/>
            <person name="Bellgard S.E."/>
            <person name="Bellgard M.I."/>
        </authorList>
    </citation>
    <scope>NUCLEOTIDE SEQUENCE</scope>
    <source>
        <tissue evidence="1">Shoot tissue taken approximately 20 cm above the soil surface</tissue>
    </source>
</reference>